<name>A0A0M3JZ78_ANISI</name>
<dbReference type="Proteomes" id="UP000267096">
    <property type="component" value="Unassembled WGS sequence"/>
</dbReference>
<reference evidence="1 2" key="2">
    <citation type="submission" date="2018-11" db="EMBL/GenBank/DDBJ databases">
        <authorList>
            <consortium name="Pathogen Informatics"/>
        </authorList>
    </citation>
    <scope>NUCLEOTIDE SEQUENCE [LARGE SCALE GENOMIC DNA]</scope>
</reference>
<dbReference type="WBParaSite" id="ASIM_0001379201-mRNA-1">
    <property type="protein sequence ID" value="ASIM_0001379201-mRNA-1"/>
    <property type="gene ID" value="ASIM_0001379201"/>
</dbReference>
<keyword evidence="2" id="KW-1185">Reference proteome</keyword>
<dbReference type="AlphaFoldDB" id="A0A0M3JZ78"/>
<evidence type="ECO:0000313" key="2">
    <source>
        <dbReference type="Proteomes" id="UP000267096"/>
    </source>
</evidence>
<dbReference type="OrthoDB" id="5871577at2759"/>
<organism evidence="3">
    <name type="scientific">Anisakis simplex</name>
    <name type="common">Herring worm</name>
    <dbReference type="NCBI Taxonomy" id="6269"/>
    <lineage>
        <taxon>Eukaryota</taxon>
        <taxon>Metazoa</taxon>
        <taxon>Ecdysozoa</taxon>
        <taxon>Nematoda</taxon>
        <taxon>Chromadorea</taxon>
        <taxon>Rhabditida</taxon>
        <taxon>Spirurina</taxon>
        <taxon>Ascaridomorpha</taxon>
        <taxon>Ascaridoidea</taxon>
        <taxon>Anisakidae</taxon>
        <taxon>Anisakis</taxon>
        <taxon>Anisakis simplex complex</taxon>
    </lineage>
</organism>
<proteinExistence type="predicted"/>
<evidence type="ECO:0000313" key="1">
    <source>
        <dbReference type="EMBL" id="VDK49220.1"/>
    </source>
</evidence>
<dbReference type="EMBL" id="UYRR01031340">
    <property type="protein sequence ID" value="VDK49220.1"/>
    <property type="molecule type" value="Genomic_DNA"/>
</dbReference>
<accession>A0A0M3JZ78</accession>
<sequence>MEENAQVAVEVIDEVIEKTIENAIEKGILKEKATVRHVASDTRQLHKECLKQQLMLAVHSCIASERNSKDILEKKVSIEQMNVVFPTRNAIEEIGIRFLDKLIKRGQIEAAKSLLKLQTEANLSEHGKLKEKQIEQMATRAVLEEGKINEMENKKTGNRLLDMLQQNGIPIATSIQAVKQFNNAKNMLDDSSMSQQIGKAVFEKVRGEILPSIVANIITGKNPLRLTSASNFSRSEERMATSSPRQKPFDIRRHPRNEFKTVYKKDTFKRNAFMRTILEYLIFRGCNFDSDKGIARE</sequence>
<evidence type="ECO:0000313" key="3">
    <source>
        <dbReference type="WBParaSite" id="ASIM_0001379201-mRNA-1"/>
    </source>
</evidence>
<protein>
    <submittedName>
        <fullName evidence="3">Osmotic stress resistance protein (inferred by orthology to a C. elegans protein)</fullName>
    </submittedName>
</protein>
<gene>
    <name evidence="1" type="ORF">ASIM_LOCUS13220</name>
</gene>
<reference evidence="3" key="1">
    <citation type="submission" date="2017-02" db="UniProtKB">
        <authorList>
            <consortium name="WormBaseParasite"/>
        </authorList>
    </citation>
    <scope>IDENTIFICATION</scope>
</reference>